<gene>
    <name evidence="6 8" type="primary">nusB</name>
    <name evidence="8" type="ORF">FIV46_01155</name>
</gene>
<comment type="similarity">
    <text evidence="1 6">Belongs to the NusB family.</text>
</comment>
<protein>
    <recommendedName>
        <fullName evidence="6">Transcription antitermination protein NusB</fullName>
    </recommendedName>
    <alternativeName>
        <fullName evidence="6">Antitermination factor NusB</fullName>
    </alternativeName>
</protein>
<dbReference type="PANTHER" id="PTHR11078">
    <property type="entry name" value="N UTILIZATION SUBSTANCE PROTEIN B-RELATED"/>
    <property type="match status" value="1"/>
</dbReference>
<evidence type="ECO:0000313" key="8">
    <source>
        <dbReference type="EMBL" id="TPD62715.1"/>
    </source>
</evidence>
<proteinExistence type="inferred from homology"/>
<dbReference type="SUPFAM" id="SSF48013">
    <property type="entry name" value="NusB-like"/>
    <property type="match status" value="1"/>
</dbReference>
<comment type="function">
    <text evidence="6">Involved in transcription antitermination. Required for transcription of ribosomal RNA (rRNA) genes. Binds specifically to the boxA antiterminator sequence of the ribosomal RNA (rrn) operons.</text>
</comment>
<evidence type="ECO:0000256" key="5">
    <source>
        <dbReference type="ARBA" id="ARBA00023163"/>
    </source>
</evidence>
<name>A0A501PR42_9PROT</name>
<dbReference type="RefSeq" id="WP_139937965.1">
    <property type="nucleotide sequence ID" value="NZ_JBHSYP010000022.1"/>
</dbReference>
<dbReference type="OrthoDB" id="9797817at2"/>
<evidence type="ECO:0000256" key="1">
    <source>
        <dbReference type="ARBA" id="ARBA00005952"/>
    </source>
</evidence>
<reference evidence="9" key="1">
    <citation type="submission" date="2019-06" db="EMBL/GenBank/DDBJ databases">
        <title>The complete genome of Emcibacter congregatus ZYLT.</title>
        <authorList>
            <person name="Zhao Z."/>
        </authorList>
    </citation>
    <scope>NUCLEOTIDE SEQUENCE [LARGE SCALE GENOMIC DNA]</scope>
    <source>
        <strain evidence="9">MCCC 1A06723</strain>
    </source>
</reference>
<evidence type="ECO:0000256" key="6">
    <source>
        <dbReference type="HAMAP-Rule" id="MF_00073"/>
    </source>
</evidence>
<dbReference type="Pfam" id="PF01029">
    <property type="entry name" value="NusB"/>
    <property type="match status" value="1"/>
</dbReference>
<keyword evidence="4 6" id="KW-0805">Transcription regulation</keyword>
<keyword evidence="5 6" id="KW-0804">Transcription</keyword>
<dbReference type="Gene3D" id="1.10.940.10">
    <property type="entry name" value="NusB-like"/>
    <property type="match status" value="1"/>
</dbReference>
<organism evidence="8 9">
    <name type="scientific">Emcibacter nanhaiensis</name>
    <dbReference type="NCBI Taxonomy" id="1505037"/>
    <lineage>
        <taxon>Bacteria</taxon>
        <taxon>Pseudomonadati</taxon>
        <taxon>Pseudomonadota</taxon>
        <taxon>Alphaproteobacteria</taxon>
        <taxon>Emcibacterales</taxon>
        <taxon>Emcibacteraceae</taxon>
        <taxon>Emcibacter</taxon>
    </lineage>
</organism>
<keyword evidence="3 6" id="KW-0694">RNA-binding</keyword>
<dbReference type="GO" id="GO:0031564">
    <property type="term" value="P:transcription antitermination"/>
    <property type="evidence" value="ECO:0007669"/>
    <property type="project" value="UniProtKB-KW"/>
</dbReference>
<dbReference type="InterPro" id="IPR035926">
    <property type="entry name" value="NusB-like_sf"/>
</dbReference>
<dbReference type="PANTHER" id="PTHR11078:SF3">
    <property type="entry name" value="ANTITERMINATION NUSB DOMAIN-CONTAINING PROTEIN"/>
    <property type="match status" value="1"/>
</dbReference>
<dbReference type="InterPro" id="IPR006027">
    <property type="entry name" value="NusB_RsmB_TIM44"/>
</dbReference>
<dbReference type="GO" id="GO:0006353">
    <property type="term" value="P:DNA-templated transcription termination"/>
    <property type="evidence" value="ECO:0007669"/>
    <property type="project" value="UniProtKB-UniRule"/>
</dbReference>
<feature type="domain" description="NusB/RsmB/TIM44" evidence="7">
    <location>
        <begin position="14"/>
        <end position="147"/>
    </location>
</feature>
<evidence type="ECO:0000259" key="7">
    <source>
        <dbReference type="Pfam" id="PF01029"/>
    </source>
</evidence>
<keyword evidence="9" id="KW-1185">Reference proteome</keyword>
<keyword evidence="2 6" id="KW-0889">Transcription antitermination</keyword>
<dbReference type="NCBIfam" id="TIGR01951">
    <property type="entry name" value="nusB"/>
    <property type="match status" value="1"/>
</dbReference>
<dbReference type="Proteomes" id="UP000319148">
    <property type="component" value="Unassembled WGS sequence"/>
</dbReference>
<comment type="caution">
    <text evidence="8">The sequence shown here is derived from an EMBL/GenBank/DDBJ whole genome shotgun (WGS) entry which is preliminary data.</text>
</comment>
<dbReference type="GO" id="GO:0003723">
    <property type="term" value="F:RNA binding"/>
    <property type="evidence" value="ECO:0007669"/>
    <property type="project" value="UniProtKB-UniRule"/>
</dbReference>
<dbReference type="AlphaFoldDB" id="A0A501PR42"/>
<sequence>MQDDKPRQGGARSASRLGAIQALYQMEMNSETAGEVIPEFLKYRLGSIIEDEQYNEADNDFFQDIVRGVEERQEEIDPLLSSALSEDWTLDRIESVIRAILRAGTYELLGRPDVPTKVIINEYVDLAKAFFEDSKPGFVNGILDRLAGKLRS</sequence>
<dbReference type="EMBL" id="VFIY01000004">
    <property type="protein sequence ID" value="TPD62715.1"/>
    <property type="molecule type" value="Genomic_DNA"/>
</dbReference>
<evidence type="ECO:0000256" key="3">
    <source>
        <dbReference type="ARBA" id="ARBA00022884"/>
    </source>
</evidence>
<evidence type="ECO:0000256" key="4">
    <source>
        <dbReference type="ARBA" id="ARBA00023015"/>
    </source>
</evidence>
<evidence type="ECO:0000313" key="9">
    <source>
        <dbReference type="Proteomes" id="UP000319148"/>
    </source>
</evidence>
<accession>A0A501PR42</accession>
<dbReference type="GO" id="GO:0005829">
    <property type="term" value="C:cytosol"/>
    <property type="evidence" value="ECO:0007669"/>
    <property type="project" value="TreeGrafter"/>
</dbReference>
<evidence type="ECO:0000256" key="2">
    <source>
        <dbReference type="ARBA" id="ARBA00022814"/>
    </source>
</evidence>
<dbReference type="HAMAP" id="MF_00073">
    <property type="entry name" value="NusB"/>
    <property type="match status" value="1"/>
</dbReference>
<dbReference type="InterPro" id="IPR011605">
    <property type="entry name" value="NusB_fam"/>
</dbReference>